<accession>A0A9D6V1P9</accession>
<comment type="caution">
    <text evidence="9">The sequence shown here is derived from an EMBL/GenBank/DDBJ whole genome shotgun (WGS) entry which is preliminary data.</text>
</comment>
<feature type="transmembrane region" description="Helical" evidence="6">
    <location>
        <begin position="256"/>
        <end position="281"/>
    </location>
</feature>
<organism evidence="9 10">
    <name type="scientific">Desulfomonile tiedjei</name>
    <dbReference type="NCBI Taxonomy" id="2358"/>
    <lineage>
        <taxon>Bacteria</taxon>
        <taxon>Pseudomonadati</taxon>
        <taxon>Thermodesulfobacteriota</taxon>
        <taxon>Desulfomonilia</taxon>
        <taxon>Desulfomonilales</taxon>
        <taxon>Desulfomonilaceae</taxon>
        <taxon>Desulfomonile</taxon>
    </lineage>
</organism>
<name>A0A9D6V1P9_9BACT</name>
<keyword evidence="3 6" id="KW-0812">Transmembrane</keyword>
<proteinExistence type="predicted"/>
<evidence type="ECO:0000256" key="2">
    <source>
        <dbReference type="ARBA" id="ARBA00022475"/>
    </source>
</evidence>
<dbReference type="Proteomes" id="UP000807825">
    <property type="component" value="Unassembled WGS sequence"/>
</dbReference>
<evidence type="ECO:0000313" key="10">
    <source>
        <dbReference type="Proteomes" id="UP000807825"/>
    </source>
</evidence>
<evidence type="ECO:0000313" key="9">
    <source>
        <dbReference type="EMBL" id="MBI5249123.1"/>
    </source>
</evidence>
<protein>
    <submittedName>
        <fullName evidence="9">ABC transporter permease</fullName>
    </submittedName>
</protein>
<dbReference type="InterPro" id="IPR003838">
    <property type="entry name" value="ABC3_permease_C"/>
</dbReference>
<evidence type="ECO:0000259" key="7">
    <source>
        <dbReference type="Pfam" id="PF02687"/>
    </source>
</evidence>
<evidence type="ECO:0000256" key="4">
    <source>
        <dbReference type="ARBA" id="ARBA00022989"/>
    </source>
</evidence>
<keyword evidence="2" id="KW-1003">Cell membrane</keyword>
<sequence>MPIPLSYSLRNLWTRKLTTTLTAGGMALVTFVFAAVLMLAEGLEQTLVETGSPENAITLRAAADTEVASQIERKSAALIEVQPEVVQNNLGEPIASKESLVLVTLPKRDTNKPTNVIVRGVGQHSMELRPQVKLIAGRMIRPGSREIIAGKNIADTMKGGSLDGTLRFAMSDWVVVGIFDAGRTAFNSEVWADVDQLMQAFRRDSYSCLIARVPGRQAFGDFKHRLEHDPRLAVQVKREIDFYKEQSEVMSKFIRILGIAITTFFSIGAILGAMVTMYSAVANRFREIGTLRALGFSRISILGAFLAESLLLGLLGGLVGMGCSSILQLLTISTMNWETFSELAFGFRLTPTIACYTLGFALAMGLLGGMLPAWRASRLKIVDALRES</sequence>
<dbReference type="Pfam" id="PF02687">
    <property type="entry name" value="FtsX"/>
    <property type="match status" value="1"/>
</dbReference>
<dbReference type="EMBL" id="JACRDE010000184">
    <property type="protein sequence ID" value="MBI5249123.1"/>
    <property type="molecule type" value="Genomic_DNA"/>
</dbReference>
<evidence type="ECO:0000256" key="1">
    <source>
        <dbReference type="ARBA" id="ARBA00004651"/>
    </source>
</evidence>
<keyword evidence="4 6" id="KW-1133">Transmembrane helix</keyword>
<evidence type="ECO:0000256" key="6">
    <source>
        <dbReference type="SAM" id="Phobius"/>
    </source>
</evidence>
<feature type="transmembrane region" description="Helical" evidence="6">
    <location>
        <begin position="21"/>
        <end position="40"/>
    </location>
</feature>
<feature type="transmembrane region" description="Helical" evidence="6">
    <location>
        <begin position="302"/>
        <end position="329"/>
    </location>
</feature>
<dbReference type="AlphaFoldDB" id="A0A9D6V1P9"/>
<keyword evidence="5 6" id="KW-0472">Membrane</keyword>
<comment type="subcellular location">
    <subcellularLocation>
        <location evidence="1">Cell membrane</location>
        <topology evidence="1">Multi-pass membrane protein</topology>
    </subcellularLocation>
</comment>
<dbReference type="Pfam" id="PF12704">
    <property type="entry name" value="MacB_PCD"/>
    <property type="match status" value="1"/>
</dbReference>
<dbReference type="PANTHER" id="PTHR43738:SF3">
    <property type="entry name" value="ABC TRANSPORTER PERMEASE"/>
    <property type="match status" value="1"/>
</dbReference>
<evidence type="ECO:0000256" key="3">
    <source>
        <dbReference type="ARBA" id="ARBA00022692"/>
    </source>
</evidence>
<evidence type="ECO:0000256" key="5">
    <source>
        <dbReference type="ARBA" id="ARBA00023136"/>
    </source>
</evidence>
<reference evidence="9" key="1">
    <citation type="submission" date="2020-07" db="EMBL/GenBank/DDBJ databases">
        <title>Huge and variable diversity of episymbiotic CPR bacteria and DPANN archaea in groundwater ecosystems.</title>
        <authorList>
            <person name="He C.Y."/>
            <person name="Keren R."/>
            <person name="Whittaker M."/>
            <person name="Farag I.F."/>
            <person name="Doudna J."/>
            <person name="Cate J.H.D."/>
            <person name="Banfield J.F."/>
        </authorList>
    </citation>
    <scope>NUCLEOTIDE SEQUENCE</scope>
    <source>
        <strain evidence="9">NC_groundwater_1664_Pr3_B-0.1um_52_9</strain>
    </source>
</reference>
<dbReference type="GO" id="GO:0005886">
    <property type="term" value="C:plasma membrane"/>
    <property type="evidence" value="ECO:0007669"/>
    <property type="project" value="UniProtKB-SubCell"/>
</dbReference>
<dbReference type="InterPro" id="IPR025857">
    <property type="entry name" value="MacB_PCD"/>
</dbReference>
<feature type="domain" description="ABC3 transporter permease C-terminal" evidence="7">
    <location>
        <begin position="260"/>
        <end position="380"/>
    </location>
</feature>
<dbReference type="InterPro" id="IPR051125">
    <property type="entry name" value="ABC-4/HrtB_transporter"/>
</dbReference>
<feature type="domain" description="MacB-like periplasmic core" evidence="8">
    <location>
        <begin position="19"/>
        <end position="216"/>
    </location>
</feature>
<feature type="transmembrane region" description="Helical" evidence="6">
    <location>
        <begin position="349"/>
        <end position="371"/>
    </location>
</feature>
<gene>
    <name evidence="9" type="ORF">HY912_06485</name>
</gene>
<dbReference type="PANTHER" id="PTHR43738">
    <property type="entry name" value="ABC TRANSPORTER, MEMBRANE PROTEIN"/>
    <property type="match status" value="1"/>
</dbReference>
<evidence type="ECO:0000259" key="8">
    <source>
        <dbReference type="Pfam" id="PF12704"/>
    </source>
</evidence>